<feature type="compositionally biased region" description="Pro residues" evidence="2">
    <location>
        <begin position="122"/>
        <end position="131"/>
    </location>
</feature>
<evidence type="ECO:0000259" key="3">
    <source>
        <dbReference type="Pfam" id="PF13193"/>
    </source>
</evidence>
<dbReference type="RefSeq" id="WP_379659866.1">
    <property type="nucleotide sequence ID" value="NZ_JBHUCP010000014.1"/>
</dbReference>
<dbReference type="PANTHER" id="PTHR43201:SF8">
    <property type="entry name" value="ACYL-COA SYNTHETASE FAMILY MEMBER 3"/>
    <property type="match status" value="1"/>
</dbReference>
<feature type="region of interest" description="Disordered" evidence="2">
    <location>
        <begin position="111"/>
        <end position="131"/>
    </location>
</feature>
<reference evidence="5" key="1">
    <citation type="journal article" date="2019" name="Int. J. Syst. Evol. Microbiol.">
        <title>The Global Catalogue of Microorganisms (GCM) 10K type strain sequencing project: providing services to taxonomists for standard genome sequencing and annotation.</title>
        <authorList>
            <consortium name="The Broad Institute Genomics Platform"/>
            <consortium name="The Broad Institute Genome Sequencing Center for Infectious Disease"/>
            <person name="Wu L."/>
            <person name="Ma J."/>
        </authorList>
    </citation>
    <scope>NUCLEOTIDE SEQUENCE [LARGE SCALE GENOMIC DNA]</scope>
    <source>
        <strain evidence="5">JCM 12165</strain>
    </source>
</reference>
<dbReference type="Gene3D" id="3.30.300.30">
    <property type="match status" value="1"/>
</dbReference>
<protein>
    <recommendedName>
        <fullName evidence="3">AMP-binding enzyme C-terminal domain-containing protein</fullName>
    </recommendedName>
</protein>
<evidence type="ECO:0000256" key="2">
    <source>
        <dbReference type="SAM" id="MobiDB-lite"/>
    </source>
</evidence>
<comment type="caution">
    <text evidence="4">The sequence shown here is derived from an EMBL/GenBank/DDBJ whole genome shotgun (WGS) entry which is preliminary data.</text>
</comment>
<sequence length="131" mass="13958">MLGRLSDMIKTSGANVAPAEVEREIVALDDVASAHVVAVPDPERGQLVGAAIVPRDGARLDLSVVRAALRERLSSYKVPRLVAVVGFDELPRTPSMKIRKRDLAALLRERGTTLDERSAEAGPPPGCGLPD</sequence>
<proteinExistence type="inferred from homology"/>
<dbReference type="PANTHER" id="PTHR43201">
    <property type="entry name" value="ACYL-COA SYNTHETASE"/>
    <property type="match status" value="1"/>
</dbReference>
<evidence type="ECO:0000256" key="1">
    <source>
        <dbReference type="ARBA" id="ARBA00006432"/>
    </source>
</evidence>
<organism evidence="4 5">
    <name type="scientific">Pseudonocardia aurantiaca</name>
    <dbReference type="NCBI Taxonomy" id="75290"/>
    <lineage>
        <taxon>Bacteria</taxon>
        <taxon>Bacillati</taxon>
        <taxon>Actinomycetota</taxon>
        <taxon>Actinomycetes</taxon>
        <taxon>Pseudonocardiales</taxon>
        <taxon>Pseudonocardiaceae</taxon>
        <taxon>Pseudonocardia</taxon>
    </lineage>
</organism>
<dbReference type="SUPFAM" id="SSF56801">
    <property type="entry name" value="Acetyl-CoA synthetase-like"/>
    <property type="match status" value="1"/>
</dbReference>
<dbReference type="Pfam" id="PF13193">
    <property type="entry name" value="AMP-binding_C"/>
    <property type="match status" value="1"/>
</dbReference>
<evidence type="ECO:0000313" key="5">
    <source>
        <dbReference type="Proteomes" id="UP001597145"/>
    </source>
</evidence>
<dbReference type="Proteomes" id="UP001597145">
    <property type="component" value="Unassembled WGS sequence"/>
</dbReference>
<dbReference type="InterPro" id="IPR045851">
    <property type="entry name" value="AMP-bd_C_sf"/>
</dbReference>
<keyword evidence="5" id="KW-1185">Reference proteome</keyword>
<comment type="similarity">
    <text evidence="1">Belongs to the ATP-dependent AMP-binding enzyme family.</text>
</comment>
<feature type="domain" description="AMP-binding enzyme C-terminal" evidence="3">
    <location>
        <begin position="20"/>
        <end position="97"/>
    </location>
</feature>
<dbReference type="InterPro" id="IPR025110">
    <property type="entry name" value="AMP-bd_C"/>
</dbReference>
<name>A0ABW4FM28_9PSEU</name>
<dbReference type="EMBL" id="JBHUCP010000014">
    <property type="protein sequence ID" value="MFD1531678.1"/>
    <property type="molecule type" value="Genomic_DNA"/>
</dbReference>
<gene>
    <name evidence="4" type="ORF">ACFSCY_19785</name>
</gene>
<evidence type="ECO:0000313" key="4">
    <source>
        <dbReference type="EMBL" id="MFD1531678.1"/>
    </source>
</evidence>
<accession>A0ABW4FM28</accession>